<keyword evidence="4" id="KW-0378">Hydrolase</keyword>
<protein>
    <submittedName>
        <fullName evidence="7">Lipoprotein Spr</fullName>
    </submittedName>
</protein>
<dbReference type="InterPro" id="IPR038765">
    <property type="entry name" value="Papain-like_cys_pep_sf"/>
</dbReference>
<keyword evidence="7" id="KW-0449">Lipoprotein</keyword>
<dbReference type="SUPFAM" id="SSF54001">
    <property type="entry name" value="Cysteine proteinases"/>
    <property type="match status" value="1"/>
</dbReference>
<dbReference type="PANTHER" id="PTHR47360">
    <property type="entry name" value="MUREIN DD-ENDOPEPTIDASE MEPS/MUREIN LD-CARBOXYPEPTIDASE"/>
    <property type="match status" value="1"/>
</dbReference>
<evidence type="ECO:0000256" key="4">
    <source>
        <dbReference type="ARBA" id="ARBA00022801"/>
    </source>
</evidence>
<sequence>MRYLFATLILLLSACSTVREQDRTDIAIETNSTVSDDKTAQINKFYSDWQGTPYKLGGMSKRGVDCSAFTHIAYKQLFATYLPRTTELQAQQGHIVKQSELQQGDLVFFKIDKNTNHVGVYLTQGKFMHASSSKGVMISSLSNSYWRGKYWRSVSILKR</sequence>
<proteinExistence type="inferred from homology"/>
<dbReference type="Pfam" id="PF00877">
    <property type="entry name" value="NLPC_P60"/>
    <property type="match status" value="1"/>
</dbReference>
<reference evidence="7 8" key="1">
    <citation type="submission" date="2016-10" db="EMBL/GenBank/DDBJ databases">
        <authorList>
            <person name="de Groot N.N."/>
        </authorList>
    </citation>
    <scope>NUCLEOTIDE SEQUENCE [LARGE SCALE GENOMIC DNA]</scope>
    <source>
        <strain evidence="7 8">DSM 19706</strain>
    </source>
</reference>
<feature type="domain" description="NlpC/P60" evidence="6">
    <location>
        <begin position="32"/>
        <end position="157"/>
    </location>
</feature>
<gene>
    <name evidence="7" type="ORF">SAMN05660429_00151</name>
</gene>
<dbReference type="InterPro" id="IPR052062">
    <property type="entry name" value="Murein_DD/LD_carboxypeptidase"/>
</dbReference>
<evidence type="ECO:0000256" key="5">
    <source>
        <dbReference type="ARBA" id="ARBA00022807"/>
    </source>
</evidence>
<dbReference type="PANTHER" id="PTHR47360:SF1">
    <property type="entry name" value="ENDOPEPTIDASE NLPC-RELATED"/>
    <property type="match status" value="1"/>
</dbReference>
<dbReference type="RefSeq" id="WP_093326823.1">
    <property type="nucleotide sequence ID" value="NZ_AP027363.1"/>
</dbReference>
<dbReference type="OrthoDB" id="9807055at2"/>
<evidence type="ECO:0000256" key="1">
    <source>
        <dbReference type="ARBA" id="ARBA00007074"/>
    </source>
</evidence>
<keyword evidence="5" id="KW-0788">Thiol protease</keyword>
<evidence type="ECO:0000256" key="3">
    <source>
        <dbReference type="ARBA" id="ARBA00022729"/>
    </source>
</evidence>
<evidence type="ECO:0000313" key="8">
    <source>
        <dbReference type="Proteomes" id="UP000199308"/>
    </source>
</evidence>
<organism evidence="7 8">
    <name type="scientific">Thalassotalea agarivorans</name>
    <name type="common">Thalassomonas agarivorans</name>
    <dbReference type="NCBI Taxonomy" id="349064"/>
    <lineage>
        <taxon>Bacteria</taxon>
        <taxon>Pseudomonadati</taxon>
        <taxon>Pseudomonadota</taxon>
        <taxon>Gammaproteobacteria</taxon>
        <taxon>Alteromonadales</taxon>
        <taxon>Colwelliaceae</taxon>
        <taxon>Thalassotalea</taxon>
    </lineage>
</organism>
<evidence type="ECO:0000313" key="7">
    <source>
        <dbReference type="EMBL" id="SES66076.1"/>
    </source>
</evidence>
<dbReference type="GO" id="GO:0006508">
    <property type="term" value="P:proteolysis"/>
    <property type="evidence" value="ECO:0007669"/>
    <property type="project" value="UniProtKB-KW"/>
</dbReference>
<dbReference type="GO" id="GO:0008234">
    <property type="term" value="F:cysteine-type peptidase activity"/>
    <property type="evidence" value="ECO:0007669"/>
    <property type="project" value="UniProtKB-KW"/>
</dbReference>
<keyword evidence="8" id="KW-1185">Reference proteome</keyword>
<dbReference type="PROSITE" id="PS51257">
    <property type="entry name" value="PROKAR_LIPOPROTEIN"/>
    <property type="match status" value="1"/>
</dbReference>
<dbReference type="Gene3D" id="3.90.1720.10">
    <property type="entry name" value="endopeptidase domain like (from Nostoc punctiforme)"/>
    <property type="match status" value="1"/>
</dbReference>
<dbReference type="PROSITE" id="PS51935">
    <property type="entry name" value="NLPC_P60"/>
    <property type="match status" value="1"/>
</dbReference>
<dbReference type="AlphaFoldDB" id="A0A1H9YAU8"/>
<dbReference type="Proteomes" id="UP000199308">
    <property type="component" value="Unassembled WGS sequence"/>
</dbReference>
<name>A0A1H9YAU8_THASX</name>
<keyword evidence="3" id="KW-0732">Signal</keyword>
<accession>A0A1H9YAU8</accession>
<dbReference type="EMBL" id="FOHK01000001">
    <property type="protein sequence ID" value="SES66076.1"/>
    <property type="molecule type" value="Genomic_DNA"/>
</dbReference>
<evidence type="ECO:0000259" key="6">
    <source>
        <dbReference type="PROSITE" id="PS51935"/>
    </source>
</evidence>
<dbReference type="STRING" id="349064.SAMN05660429_00151"/>
<comment type="similarity">
    <text evidence="1">Belongs to the peptidase C40 family.</text>
</comment>
<evidence type="ECO:0000256" key="2">
    <source>
        <dbReference type="ARBA" id="ARBA00022670"/>
    </source>
</evidence>
<dbReference type="InterPro" id="IPR000064">
    <property type="entry name" value="NLP_P60_dom"/>
</dbReference>
<keyword evidence="2" id="KW-0645">Protease</keyword>